<accession>A0A830HHJ0</accession>
<comment type="caution">
    <text evidence="5">The sequence shown here is derived from an EMBL/GenBank/DDBJ whole genome shotgun (WGS) entry which is preliminary data.</text>
</comment>
<dbReference type="GO" id="GO:0003735">
    <property type="term" value="F:structural constituent of ribosome"/>
    <property type="evidence" value="ECO:0007669"/>
    <property type="project" value="InterPro"/>
</dbReference>
<evidence type="ECO:0000256" key="3">
    <source>
        <dbReference type="ARBA" id="ARBA00023274"/>
    </source>
</evidence>
<gene>
    <name evidence="5" type="ORF">PPROV_000477000</name>
</gene>
<reference evidence="5" key="1">
    <citation type="submission" date="2020-10" db="EMBL/GenBank/DDBJ databases">
        <title>Unveiling of a novel bifunctional photoreceptor, Dualchrome1, isolated from a cosmopolitan green alga.</title>
        <authorList>
            <person name="Suzuki S."/>
            <person name="Kawachi M."/>
        </authorList>
    </citation>
    <scope>NUCLEOTIDE SEQUENCE</scope>
    <source>
        <strain evidence="5">NIES 2893</strain>
    </source>
</reference>
<keyword evidence="3 4" id="KW-0687">Ribonucleoprotein</keyword>
<protein>
    <recommendedName>
        <fullName evidence="7">Ribosomal protein L14</fullName>
    </recommendedName>
</protein>
<dbReference type="Pfam" id="PF00238">
    <property type="entry name" value="Ribosomal_L14"/>
    <property type="match status" value="1"/>
</dbReference>
<dbReference type="PANTHER" id="PTHR11761">
    <property type="entry name" value="50S/60S RIBOSOMAL PROTEIN L14/L23"/>
    <property type="match status" value="1"/>
</dbReference>
<dbReference type="HAMAP" id="MF_01367">
    <property type="entry name" value="Ribosomal_uL14"/>
    <property type="match status" value="1"/>
</dbReference>
<evidence type="ECO:0000256" key="4">
    <source>
        <dbReference type="RuleBase" id="RU003949"/>
    </source>
</evidence>
<dbReference type="AlphaFoldDB" id="A0A830HHJ0"/>
<evidence type="ECO:0000313" key="5">
    <source>
        <dbReference type="EMBL" id="GHP06023.1"/>
    </source>
</evidence>
<organism evidence="5 6">
    <name type="scientific">Pycnococcus provasolii</name>
    <dbReference type="NCBI Taxonomy" id="41880"/>
    <lineage>
        <taxon>Eukaryota</taxon>
        <taxon>Viridiplantae</taxon>
        <taxon>Chlorophyta</taxon>
        <taxon>Pseudoscourfieldiophyceae</taxon>
        <taxon>Pseudoscourfieldiales</taxon>
        <taxon>Pycnococcaceae</taxon>
        <taxon>Pycnococcus</taxon>
    </lineage>
</organism>
<dbReference type="InterPro" id="IPR036853">
    <property type="entry name" value="Ribosomal_uL14_sf"/>
</dbReference>
<dbReference type="InterPro" id="IPR000218">
    <property type="entry name" value="Ribosomal_uL14"/>
</dbReference>
<dbReference type="SMART" id="SM01374">
    <property type="entry name" value="Ribosomal_L14"/>
    <property type="match status" value="1"/>
</dbReference>
<dbReference type="EMBL" id="BNJQ01000011">
    <property type="protein sequence ID" value="GHP06023.1"/>
    <property type="molecule type" value="Genomic_DNA"/>
</dbReference>
<keyword evidence="6" id="KW-1185">Reference proteome</keyword>
<evidence type="ECO:0008006" key="7">
    <source>
        <dbReference type="Google" id="ProtNLM"/>
    </source>
</evidence>
<keyword evidence="2 4" id="KW-0689">Ribosomal protein</keyword>
<evidence type="ECO:0000256" key="1">
    <source>
        <dbReference type="ARBA" id="ARBA00010745"/>
    </source>
</evidence>
<dbReference type="PANTHER" id="PTHR11761:SF3">
    <property type="entry name" value="LARGE RIBOSOMAL SUBUNIT PROTEIN UL14M"/>
    <property type="match status" value="1"/>
</dbReference>
<evidence type="ECO:0000313" key="6">
    <source>
        <dbReference type="Proteomes" id="UP000660262"/>
    </source>
</evidence>
<dbReference type="CDD" id="cd00337">
    <property type="entry name" value="Ribosomal_uL14"/>
    <property type="match status" value="1"/>
</dbReference>
<dbReference type="SUPFAM" id="SSF50193">
    <property type="entry name" value="Ribosomal protein L14"/>
    <property type="match status" value="1"/>
</dbReference>
<sequence length="162" mass="17251">MAMMTTSLGALTSTFAKSCSLTSASMLAAFQARRNVMAGSMVDVVDNSGALKAKVIRVQKYVATNKGKAGLGDKVTASVRQSNLKSSTRIPKGTVIHGVVVETRAHTRRLDGSRVRTGRNSIVLVKKDGSPMGTRVNAVVPVELRAKNKHGLRICNIADKLM</sequence>
<dbReference type="GO" id="GO:0005762">
    <property type="term" value="C:mitochondrial large ribosomal subunit"/>
    <property type="evidence" value="ECO:0007669"/>
    <property type="project" value="TreeGrafter"/>
</dbReference>
<dbReference type="GO" id="GO:0070180">
    <property type="term" value="F:large ribosomal subunit rRNA binding"/>
    <property type="evidence" value="ECO:0007669"/>
    <property type="project" value="TreeGrafter"/>
</dbReference>
<dbReference type="GO" id="GO:0006412">
    <property type="term" value="P:translation"/>
    <property type="evidence" value="ECO:0007669"/>
    <property type="project" value="InterPro"/>
</dbReference>
<dbReference type="Proteomes" id="UP000660262">
    <property type="component" value="Unassembled WGS sequence"/>
</dbReference>
<dbReference type="OrthoDB" id="274765at2759"/>
<evidence type="ECO:0000256" key="2">
    <source>
        <dbReference type="ARBA" id="ARBA00022980"/>
    </source>
</evidence>
<comment type="similarity">
    <text evidence="1 4">Belongs to the universal ribosomal protein uL14 family.</text>
</comment>
<name>A0A830HHJ0_9CHLO</name>
<proteinExistence type="inferred from homology"/>
<dbReference type="Gene3D" id="2.40.150.20">
    <property type="entry name" value="Ribosomal protein L14"/>
    <property type="match status" value="1"/>
</dbReference>